<feature type="non-terminal residue" evidence="1">
    <location>
        <position position="119"/>
    </location>
</feature>
<proteinExistence type="predicted"/>
<name>X6MYN8_RETFI</name>
<evidence type="ECO:0000313" key="2">
    <source>
        <dbReference type="Proteomes" id="UP000023152"/>
    </source>
</evidence>
<evidence type="ECO:0000313" key="1">
    <source>
        <dbReference type="EMBL" id="ETO18906.1"/>
    </source>
</evidence>
<gene>
    <name evidence="1" type="ORF">RFI_18336</name>
</gene>
<dbReference type="Proteomes" id="UP000023152">
    <property type="component" value="Unassembled WGS sequence"/>
</dbReference>
<accession>X6MYN8</accession>
<dbReference type="EMBL" id="ASPP01014266">
    <property type="protein sequence ID" value="ETO18906.1"/>
    <property type="molecule type" value="Genomic_DNA"/>
</dbReference>
<organism evidence="1 2">
    <name type="scientific">Reticulomyxa filosa</name>
    <dbReference type="NCBI Taxonomy" id="46433"/>
    <lineage>
        <taxon>Eukaryota</taxon>
        <taxon>Sar</taxon>
        <taxon>Rhizaria</taxon>
        <taxon>Retaria</taxon>
        <taxon>Foraminifera</taxon>
        <taxon>Monothalamids</taxon>
        <taxon>Reticulomyxidae</taxon>
        <taxon>Reticulomyxa</taxon>
    </lineage>
</organism>
<sequence length="119" mass="13885">MIGDIATHSLVQCKSFLQYMYRQLVQVYNFLYVKNEHVPKPKKKAIPLHEMIVYSLTKSSNWIACDMFISQAADNESKEREFNRDLTEATGKEEFFLVKEWKKADPPIVLLNQMPIGQT</sequence>
<comment type="caution">
    <text evidence="1">The sequence shown here is derived from an EMBL/GenBank/DDBJ whole genome shotgun (WGS) entry which is preliminary data.</text>
</comment>
<dbReference type="AlphaFoldDB" id="X6MYN8"/>
<protein>
    <submittedName>
        <fullName evidence="1">Uncharacterized protein</fullName>
    </submittedName>
</protein>
<keyword evidence="2" id="KW-1185">Reference proteome</keyword>
<reference evidence="1 2" key="1">
    <citation type="journal article" date="2013" name="Curr. Biol.">
        <title>The Genome of the Foraminiferan Reticulomyxa filosa.</title>
        <authorList>
            <person name="Glockner G."/>
            <person name="Hulsmann N."/>
            <person name="Schleicher M."/>
            <person name="Noegel A.A."/>
            <person name="Eichinger L."/>
            <person name="Gallinger C."/>
            <person name="Pawlowski J."/>
            <person name="Sierra R."/>
            <person name="Euteneuer U."/>
            <person name="Pillet L."/>
            <person name="Moustafa A."/>
            <person name="Platzer M."/>
            <person name="Groth M."/>
            <person name="Szafranski K."/>
            <person name="Schliwa M."/>
        </authorList>
    </citation>
    <scope>NUCLEOTIDE SEQUENCE [LARGE SCALE GENOMIC DNA]</scope>
</reference>